<feature type="region of interest" description="Disordered" evidence="1">
    <location>
        <begin position="43"/>
        <end position="74"/>
    </location>
</feature>
<sequence>MKASDYLKRSDALCDNGDSSSIPSRPLIVCRRTCSLTWRGARIGRGGGKEEERELAKYRNEKEQDRGEEAGSTS</sequence>
<evidence type="ECO:0000256" key="1">
    <source>
        <dbReference type="SAM" id="MobiDB-lite"/>
    </source>
</evidence>
<dbReference type="EMBL" id="VSRR010016001">
    <property type="protein sequence ID" value="MPC58799.1"/>
    <property type="molecule type" value="Genomic_DNA"/>
</dbReference>
<comment type="caution">
    <text evidence="2">The sequence shown here is derived from an EMBL/GenBank/DDBJ whole genome shotgun (WGS) entry which is preliminary data.</text>
</comment>
<name>A0A5B7GMG8_PORTR</name>
<dbReference type="AlphaFoldDB" id="A0A5B7GMG8"/>
<proteinExistence type="predicted"/>
<reference evidence="2 3" key="1">
    <citation type="submission" date="2019-05" db="EMBL/GenBank/DDBJ databases">
        <title>Another draft genome of Portunus trituberculatus and its Hox gene families provides insights of decapod evolution.</title>
        <authorList>
            <person name="Jeong J.-H."/>
            <person name="Song I."/>
            <person name="Kim S."/>
            <person name="Choi T."/>
            <person name="Kim D."/>
            <person name="Ryu S."/>
            <person name="Kim W."/>
        </authorList>
    </citation>
    <scope>NUCLEOTIDE SEQUENCE [LARGE SCALE GENOMIC DNA]</scope>
    <source>
        <tissue evidence="2">Muscle</tissue>
    </source>
</reference>
<accession>A0A5B7GMG8</accession>
<feature type="compositionally biased region" description="Basic and acidic residues" evidence="1">
    <location>
        <begin position="47"/>
        <end position="74"/>
    </location>
</feature>
<organism evidence="2 3">
    <name type="scientific">Portunus trituberculatus</name>
    <name type="common">Swimming crab</name>
    <name type="synonym">Neptunus trituberculatus</name>
    <dbReference type="NCBI Taxonomy" id="210409"/>
    <lineage>
        <taxon>Eukaryota</taxon>
        <taxon>Metazoa</taxon>
        <taxon>Ecdysozoa</taxon>
        <taxon>Arthropoda</taxon>
        <taxon>Crustacea</taxon>
        <taxon>Multicrustacea</taxon>
        <taxon>Malacostraca</taxon>
        <taxon>Eumalacostraca</taxon>
        <taxon>Eucarida</taxon>
        <taxon>Decapoda</taxon>
        <taxon>Pleocyemata</taxon>
        <taxon>Brachyura</taxon>
        <taxon>Eubrachyura</taxon>
        <taxon>Portunoidea</taxon>
        <taxon>Portunidae</taxon>
        <taxon>Portuninae</taxon>
        <taxon>Portunus</taxon>
    </lineage>
</organism>
<protein>
    <submittedName>
        <fullName evidence="2">Uncharacterized protein</fullName>
    </submittedName>
</protein>
<keyword evidence="3" id="KW-1185">Reference proteome</keyword>
<gene>
    <name evidence="2" type="ORF">E2C01_052808</name>
</gene>
<evidence type="ECO:0000313" key="2">
    <source>
        <dbReference type="EMBL" id="MPC58799.1"/>
    </source>
</evidence>
<dbReference type="Proteomes" id="UP000324222">
    <property type="component" value="Unassembled WGS sequence"/>
</dbReference>
<evidence type="ECO:0000313" key="3">
    <source>
        <dbReference type="Proteomes" id="UP000324222"/>
    </source>
</evidence>